<dbReference type="GO" id="GO:0003677">
    <property type="term" value="F:DNA binding"/>
    <property type="evidence" value="ECO:0007669"/>
    <property type="project" value="InterPro"/>
</dbReference>
<dbReference type="Gene3D" id="3.30.40.10">
    <property type="entry name" value="Zinc/RING finger domain, C3HC4 (zinc finger)"/>
    <property type="match status" value="2"/>
</dbReference>
<dbReference type="EMBL" id="CAJNRF010010763">
    <property type="protein sequence ID" value="CAF2124555.1"/>
    <property type="molecule type" value="Genomic_DNA"/>
</dbReference>
<keyword evidence="21" id="KW-1185">Reference proteome</keyword>
<evidence type="ECO:0000256" key="6">
    <source>
        <dbReference type="ARBA" id="ARBA00023015"/>
    </source>
</evidence>
<feature type="domain" description="MBD" evidence="17">
    <location>
        <begin position="515"/>
        <end position="587"/>
    </location>
</feature>
<evidence type="ECO:0008006" key="22">
    <source>
        <dbReference type="Google" id="ProtNLM"/>
    </source>
</evidence>
<dbReference type="InterPro" id="IPR036427">
    <property type="entry name" value="Bromodomain-like_sf"/>
</dbReference>
<keyword evidence="3" id="KW-0479">Metal-binding</keyword>
<dbReference type="Proteomes" id="UP000663866">
    <property type="component" value="Unassembled WGS sequence"/>
</dbReference>
<dbReference type="SUPFAM" id="SSF54171">
    <property type="entry name" value="DNA-binding domain"/>
    <property type="match status" value="1"/>
</dbReference>
<dbReference type="PRINTS" id="PR00503">
    <property type="entry name" value="BROMODOMAIN"/>
</dbReference>
<sequence length="2004" mass="227000">MSNSKETMTKKQQDDLASTFNNLPWGSPLGFSSMSSFGAFPPFGLPTPNFSSLNSFTSSAATGFPSPSPLLPNNPMNSPTTDLWSNGLSTANMNVDYNEYAKQLGFLMNAFSKQPEIEKSKTTQKVKSSKSINPISNSSQVSSTDTNPNKKSTSKTIDESHTRPTSTSSSSTSSRRSSSNNLNKSSRSSKSKPNTNSSSTSAAAKISSNNNNNNNNNNTSAMLDPLAFAAANVGATGGYTFPYFLPSLLSQTASTNSSTAAGTNNNSSLNSTTAYPFSSLSSSLMNPATTFYPFLSPDWFTSPTKFMDTFNNLPSDKTTDSKESTSHQTSKSKQSQKNVSSENKHSSSVNPILNESSSKSKKRAKSIRALTEEQELNQEKSSSKNQSQKTSSTNPSLLHSALMKSSHDVLASSSITSFSSSIDSTFKPVLFENSFYKQPSHDLWAFKPIKETTVDDSDPSHTNDLHDSLLNLSRRSSINETASNRQTPNTQSADESRSNDDDDSDPNPKRRKGEEVSETLIRIPLNRGWKRVTIVRAITRTGVRGDVSYYAPCGRKLRSFQEIDRYLTKKKITDLDRSHFTFSSKVHIGHFHEPKEGLDGKIIFSESTEDEIVNRILEINPKFRRIRYEHENETPTKSSTISSPSVTPSHNNGINDHHQPQDLFQQIYEENRKLRLEQEEIAKRAAEIKTNREAMRLLRNISGESSKNSDRLPNPSYPHNDFLKAIMEQQKLIQQQELEHQQKLQQEQQEQERKRQELAYLKQLEFKKRQEEKLFVIEQRKAEKNAQREKKIQEKYMEIVLAREMKRITEDMQIRDLKPLPILKPVENMRLSIEAFANSLMIIQFLNNFKDVFHIPDNLILTLNSFQQSSSSSSREINSLCQMLLSIALEDPGIPNPKKGLTNLGQKLSEIDITEHTFSEILRLYIRERNGFDDKVTQNLSDTSFQSLSIDEKLEILAFLCNDLSANKRTVEDVDRNLDEVTVLKHEKLEIEKRLRRLKFEKSNQPNSNNVKKLATLIREKDLNSSDNESPDESDTEITKIEDETAVTNDPAAVTADDEDIETIDESKIDDLDKRLTLITRKYALIKRRVIDKHSRTRALHLGQDRYRRRYWYFSHLPGIYIEGLTSGDISPNDIKNIVVHATKQKLDKTGESSTPSRSTQRKKQQTKTTNQIPSSPPSVVNSTEQLISDESNKIKNETIDNDEEQQQQQQQQQPDPEQINASNNETEDLATMDLTAFCLAANREHNAETPLVNENENDNQSMIIKAEPSEDLNNNNNNKRDLNEMNNDAGGDLPLDLSCSKVKRSCEEDYRSSQHTQAAYPLLSSINRYDKFQELDSLATTAVLLNNIKQENIVPTNILNLANSNSTITSCNLSTSIKQELPTNNFKHVEQSIREKFQYSQPLPIPDDVQSGWWHIQTADELRNLIKCLSKRGQRERYLCRMLQRYFDLIINSMKPLLQSNGTTETSSPSTENKIETENDEQQQQLQQSSSNDLIEPNDSNSDDTHEMDVLNEIYNLLDRIIASGLHCRSLDTNISRKRLTHLDIQAKGSDILDEAKHLLTEIERNIERRYLKHPFVRRYEINVSPLNRINQNSTYHHTSEDSTNEIVSSSKYDEAPQQLERWRRTVNESRTPAQLALCLTQLERCIAWERSIMRVYCEICNSDDNEEKLLLCDGCDHGTHTFCFLPPMSFIPPNDWYCYVCIGKAKGENLCFVCGNKSDNQLNRCEHCGKLFHEHCLKNAKQQRGKWLCVLCAANDTSSFSNGNSTATTTPTTTPTKCLTGRQTSRSLNSRQPTNNSTVTNTNGDSTTQSSSSTTNTNRNRSNTNNNRKSKSNNTEIVTLQESHSNSSHPDTPLVSVLHDSSSNDMDDDIASPLMSNASNNNNNNNNSKKKSSKRSKPNNDVKACRIILNELLKSDVSWPFQTPVDAKQHPEYYECIKNPMDFATIKKKMRNNQYTKRDEFLNDVELLLNNCEYFNEDDSPVGQAGHLLRTFFQAQWAKQFG</sequence>
<evidence type="ECO:0000256" key="14">
    <source>
        <dbReference type="SAM" id="MobiDB-lite"/>
    </source>
</evidence>
<evidence type="ECO:0000259" key="17">
    <source>
        <dbReference type="PROSITE" id="PS50982"/>
    </source>
</evidence>
<feature type="compositionally biased region" description="Polar residues" evidence="14">
    <location>
        <begin position="478"/>
        <end position="493"/>
    </location>
</feature>
<feature type="compositionally biased region" description="Polar residues" evidence="14">
    <location>
        <begin position="1783"/>
        <end position="1801"/>
    </location>
</feature>
<feature type="compositionally biased region" description="Polar residues" evidence="14">
    <location>
        <begin position="1838"/>
        <end position="1852"/>
    </location>
</feature>
<evidence type="ECO:0000256" key="9">
    <source>
        <dbReference type="ARBA" id="ARBA00023163"/>
    </source>
</evidence>
<keyword evidence="7 13" id="KW-0175">Coiled coil</keyword>
<dbReference type="InterPro" id="IPR001841">
    <property type="entry name" value="Znf_RING"/>
</dbReference>
<dbReference type="EMBL" id="CAJOBG010000431">
    <property type="protein sequence ID" value="CAF3813665.1"/>
    <property type="molecule type" value="Genomic_DNA"/>
</dbReference>
<feature type="domain" description="Bromo" evidence="15">
    <location>
        <begin position="1915"/>
        <end position="1985"/>
    </location>
</feature>
<feature type="compositionally biased region" description="Low complexity" evidence="14">
    <location>
        <begin position="326"/>
        <end position="341"/>
    </location>
</feature>
<dbReference type="PROSITE" id="PS01359">
    <property type="entry name" value="ZF_PHD_1"/>
    <property type="match status" value="1"/>
</dbReference>
<evidence type="ECO:0000313" key="18">
    <source>
        <dbReference type="EMBL" id="CAF2124555.1"/>
    </source>
</evidence>
<feature type="domain" description="PHD-type" evidence="16">
    <location>
        <begin position="1710"/>
        <end position="1757"/>
    </location>
</feature>
<dbReference type="CDD" id="cd15545">
    <property type="entry name" value="PHD_BAZ2A_like"/>
    <property type="match status" value="1"/>
</dbReference>
<feature type="compositionally biased region" description="Low complexity" evidence="14">
    <location>
        <begin position="1802"/>
        <end position="1837"/>
    </location>
</feature>
<dbReference type="InterPro" id="IPR019787">
    <property type="entry name" value="Znf_PHD-finger"/>
</dbReference>
<dbReference type="Proteomes" id="UP000663856">
    <property type="component" value="Unassembled WGS sequence"/>
</dbReference>
<feature type="compositionally biased region" description="Low complexity" evidence="14">
    <location>
        <begin position="383"/>
        <end position="394"/>
    </location>
</feature>
<keyword evidence="8 11" id="KW-0103">Bromodomain</keyword>
<dbReference type="GO" id="GO:0005634">
    <property type="term" value="C:nucleus"/>
    <property type="evidence" value="ECO:0007669"/>
    <property type="project" value="UniProtKB-SubCell"/>
</dbReference>
<evidence type="ECO:0000256" key="8">
    <source>
        <dbReference type="ARBA" id="ARBA00023117"/>
    </source>
</evidence>
<comment type="subcellular location">
    <subcellularLocation>
        <location evidence="1">Nucleus</location>
    </subcellularLocation>
</comment>
<evidence type="ECO:0000256" key="2">
    <source>
        <dbReference type="ARBA" id="ARBA00007444"/>
    </source>
</evidence>
<gene>
    <name evidence="19" type="ORF">OVN521_LOCUS4602</name>
    <name evidence="18" type="ORF">WKI299_LOCUS25068</name>
</gene>
<dbReference type="InterPro" id="IPR016177">
    <property type="entry name" value="DNA-bd_dom_sf"/>
</dbReference>
<feature type="compositionally biased region" description="Low complexity" evidence="14">
    <location>
        <begin position="1483"/>
        <end position="1495"/>
    </location>
</feature>
<dbReference type="InterPro" id="IPR019786">
    <property type="entry name" value="Zinc_finger_PHD-type_CS"/>
</dbReference>
<keyword evidence="4 12" id="KW-0863">Zinc-finger</keyword>
<name>A0A816VSW2_9BILA</name>
<keyword evidence="6" id="KW-0805">Transcription regulation</keyword>
<keyword evidence="10" id="KW-0539">Nucleus</keyword>
<dbReference type="PROSITE" id="PS50016">
    <property type="entry name" value="ZF_PHD_2"/>
    <property type="match status" value="2"/>
</dbReference>
<dbReference type="SMART" id="SM00391">
    <property type="entry name" value="MBD"/>
    <property type="match status" value="1"/>
</dbReference>
<evidence type="ECO:0000256" key="10">
    <source>
        <dbReference type="ARBA" id="ARBA00023242"/>
    </source>
</evidence>
<feature type="compositionally biased region" description="Polar residues" evidence="14">
    <location>
        <begin position="140"/>
        <end position="155"/>
    </location>
</feature>
<dbReference type="GO" id="GO:0000785">
    <property type="term" value="C:chromatin"/>
    <property type="evidence" value="ECO:0007669"/>
    <property type="project" value="UniProtKB-ARBA"/>
</dbReference>
<feature type="coiled-coil region" evidence="13">
    <location>
        <begin position="726"/>
        <end position="764"/>
    </location>
</feature>
<comment type="similarity">
    <text evidence="2">Belongs to the WAL family.</text>
</comment>
<dbReference type="CDD" id="cd15489">
    <property type="entry name" value="PHD_SF"/>
    <property type="match status" value="1"/>
</dbReference>
<dbReference type="SUPFAM" id="SSF47370">
    <property type="entry name" value="Bromodomain"/>
    <property type="match status" value="1"/>
</dbReference>
<evidence type="ECO:0000256" key="13">
    <source>
        <dbReference type="SAM" id="Coils"/>
    </source>
</evidence>
<feature type="region of interest" description="Disordered" evidence="14">
    <location>
        <begin position="1146"/>
        <end position="1186"/>
    </location>
</feature>
<evidence type="ECO:0000256" key="5">
    <source>
        <dbReference type="ARBA" id="ARBA00022833"/>
    </source>
</evidence>
<feature type="compositionally biased region" description="Low complexity" evidence="14">
    <location>
        <begin position="635"/>
        <end position="649"/>
    </location>
</feature>
<dbReference type="InterPro" id="IPR018501">
    <property type="entry name" value="DDT_dom"/>
</dbReference>
<dbReference type="Gene3D" id="1.20.920.10">
    <property type="entry name" value="Bromodomain-like"/>
    <property type="match status" value="1"/>
</dbReference>
<feature type="compositionally biased region" description="Low complexity" evidence="14">
    <location>
        <begin position="1878"/>
        <end position="1889"/>
    </location>
</feature>
<dbReference type="Pfam" id="PF00439">
    <property type="entry name" value="Bromodomain"/>
    <property type="match status" value="1"/>
</dbReference>
<feature type="compositionally biased region" description="Basic residues" evidence="14">
    <location>
        <begin position="1890"/>
        <end position="1899"/>
    </location>
</feature>
<dbReference type="InterPro" id="IPR001487">
    <property type="entry name" value="Bromodomain"/>
</dbReference>
<feature type="region of interest" description="Disordered" evidence="14">
    <location>
        <begin position="1460"/>
        <end position="1507"/>
    </location>
</feature>
<evidence type="ECO:0000256" key="12">
    <source>
        <dbReference type="PROSITE-ProRule" id="PRU00146"/>
    </source>
</evidence>
<dbReference type="PROSITE" id="PS50014">
    <property type="entry name" value="BROMODOMAIN_2"/>
    <property type="match status" value="1"/>
</dbReference>
<feature type="compositionally biased region" description="Polar residues" evidence="14">
    <location>
        <begin position="346"/>
        <end position="355"/>
    </location>
</feature>
<accession>A0A816VSW2</accession>
<feature type="region of interest" description="Disordered" evidence="14">
    <location>
        <begin position="1020"/>
        <end position="1051"/>
    </location>
</feature>
<dbReference type="InterPro" id="IPR013083">
    <property type="entry name" value="Znf_RING/FYVE/PHD"/>
</dbReference>
<keyword evidence="5" id="KW-0862">Zinc</keyword>
<comment type="caution">
    <text evidence="18">The sequence shown here is derived from an EMBL/GenBank/DDBJ whole genome shotgun (WGS) entry which is preliminary data.</text>
</comment>
<evidence type="ECO:0000256" key="3">
    <source>
        <dbReference type="ARBA" id="ARBA00022723"/>
    </source>
</evidence>
<feature type="region of interest" description="Disordered" evidence="14">
    <location>
        <begin position="477"/>
        <end position="516"/>
    </location>
</feature>
<feature type="compositionally biased region" description="Low complexity" evidence="14">
    <location>
        <begin position="163"/>
        <end position="218"/>
    </location>
</feature>
<feature type="compositionally biased region" description="Low complexity" evidence="14">
    <location>
        <begin position="1768"/>
        <end position="1778"/>
    </location>
</feature>
<feature type="region of interest" description="Disordered" evidence="14">
    <location>
        <begin position="116"/>
        <end position="218"/>
    </location>
</feature>
<dbReference type="InterPro" id="IPR011011">
    <property type="entry name" value="Znf_FYVE_PHD"/>
</dbReference>
<dbReference type="InterPro" id="IPR001965">
    <property type="entry name" value="Znf_PHD"/>
</dbReference>
<dbReference type="SMART" id="SM00297">
    <property type="entry name" value="BROMO"/>
    <property type="match status" value="1"/>
</dbReference>
<feature type="region of interest" description="Disordered" evidence="14">
    <location>
        <begin position="1201"/>
        <end position="1222"/>
    </location>
</feature>
<dbReference type="PROSITE" id="PS00633">
    <property type="entry name" value="BROMODOMAIN_1"/>
    <property type="match status" value="1"/>
</dbReference>
<feature type="compositionally biased region" description="Low complexity" evidence="14">
    <location>
        <begin position="129"/>
        <end position="139"/>
    </location>
</feature>
<evidence type="ECO:0000313" key="20">
    <source>
        <dbReference type="Proteomes" id="UP000663856"/>
    </source>
</evidence>
<feature type="compositionally biased region" description="Polar residues" evidence="14">
    <location>
        <begin position="1171"/>
        <end position="1186"/>
    </location>
</feature>
<dbReference type="PANTHER" id="PTHR45915">
    <property type="entry name" value="TRANSCRIPTION INTERMEDIARY FACTOR"/>
    <property type="match status" value="1"/>
</dbReference>
<dbReference type="Pfam" id="PF01429">
    <property type="entry name" value="MBD"/>
    <property type="match status" value="1"/>
</dbReference>
<evidence type="ECO:0000256" key="11">
    <source>
        <dbReference type="PROSITE-ProRule" id="PRU00035"/>
    </source>
</evidence>
<dbReference type="PANTHER" id="PTHR45915:SF2">
    <property type="entry name" value="TOUTATIS, ISOFORM E"/>
    <property type="match status" value="1"/>
</dbReference>
<feature type="domain" description="PHD-type" evidence="16">
    <location>
        <begin position="1656"/>
        <end position="1706"/>
    </location>
</feature>
<evidence type="ECO:0000256" key="1">
    <source>
        <dbReference type="ARBA" id="ARBA00004123"/>
    </source>
</evidence>
<dbReference type="Pfam" id="PF00628">
    <property type="entry name" value="PHD"/>
    <property type="match status" value="1"/>
</dbReference>
<feature type="region of interest" description="Disordered" evidence="14">
    <location>
        <begin position="1764"/>
        <end position="1903"/>
    </location>
</feature>
<dbReference type="Pfam" id="PF15613">
    <property type="entry name" value="WSD"/>
    <property type="match status" value="1"/>
</dbReference>
<dbReference type="Pfam" id="PF02791">
    <property type="entry name" value="DDT"/>
    <property type="match status" value="1"/>
</dbReference>
<dbReference type="GO" id="GO:0008270">
    <property type="term" value="F:zinc ion binding"/>
    <property type="evidence" value="ECO:0007669"/>
    <property type="project" value="UniProtKB-KW"/>
</dbReference>
<feature type="compositionally biased region" description="Polar residues" evidence="14">
    <location>
        <begin position="1460"/>
        <end position="1473"/>
    </location>
</feature>
<dbReference type="SUPFAM" id="SSF57903">
    <property type="entry name" value="FYVE/PHD zinc finger"/>
    <property type="match status" value="2"/>
</dbReference>
<organism evidence="18 20">
    <name type="scientific">Rotaria magnacalcarata</name>
    <dbReference type="NCBI Taxonomy" id="392030"/>
    <lineage>
        <taxon>Eukaryota</taxon>
        <taxon>Metazoa</taxon>
        <taxon>Spiralia</taxon>
        <taxon>Gnathifera</taxon>
        <taxon>Rotifera</taxon>
        <taxon>Eurotatoria</taxon>
        <taxon>Bdelloidea</taxon>
        <taxon>Philodinida</taxon>
        <taxon>Philodinidae</taxon>
        <taxon>Rotaria</taxon>
    </lineage>
</organism>
<dbReference type="Gene3D" id="3.30.890.10">
    <property type="entry name" value="Methyl-cpg-binding Protein 2, Chain A"/>
    <property type="match status" value="1"/>
</dbReference>
<feature type="compositionally biased region" description="Low complexity" evidence="14">
    <location>
        <begin position="1207"/>
        <end position="1219"/>
    </location>
</feature>
<keyword evidence="9" id="KW-0804">Transcription</keyword>
<dbReference type="InterPro" id="IPR028941">
    <property type="entry name" value="WHIM2_dom"/>
</dbReference>
<evidence type="ECO:0000256" key="7">
    <source>
        <dbReference type="ARBA" id="ARBA00023054"/>
    </source>
</evidence>
<proteinExistence type="inferred from homology"/>
<dbReference type="SMART" id="SM00249">
    <property type="entry name" value="PHD"/>
    <property type="match status" value="2"/>
</dbReference>
<dbReference type="FunFam" id="3.30.40.10:FF:000199">
    <property type="entry name" value="Bromodomain adjacent to zinc finger domain 2B"/>
    <property type="match status" value="1"/>
</dbReference>
<reference evidence="18" key="1">
    <citation type="submission" date="2021-02" db="EMBL/GenBank/DDBJ databases">
        <authorList>
            <person name="Nowell W R."/>
        </authorList>
    </citation>
    <scope>NUCLEOTIDE SEQUENCE</scope>
</reference>
<evidence type="ECO:0000259" key="15">
    <source>
        <dbReference type="PROSITE" id="PS50014"/>
    </source>
</evidence>
<dbReference type="InterPro" id="IPR018359">
    <property type="entry name" value="Bromodomain_CS"/>
</dbReference>
<protein>
    <recommendedName>
        <fullName evidence="22">Bromodomain adjacent to zinc finger domain protein 2B</fullName>
    </recommendedName>
</protein>
<feature type="compositionally biased region" description="Basic and acidic residues" evidence="14">
    <location>
        <begin position="506"/>
        <end position="515"/>
    </location>
</feature>
<feature type="region of interest" description="Disordered" evidence="14">
    <location>
        <begin position="630"/>
        <end position="649"/>
    </location>
</feature>
<dbReference type="SMART" id="SM00184">
    <property type="entry name" value="RING"/>
    <property type="match status" value="2"/>
</dbReference>
<dbReference type="InterPro" id="IPR028942">
    <property type="entry name" value="WHIM1_dom"/>
</dbReference>
<evidence type="ECO:0000313" key="21">
    <source>
        <dbReference type="Proteomes" id="UP000663866"/>
    </source>
</evidence>
<dbReference type="Pfam" id="PF15612">
    <property type="entry name" value="WHIM1"/>
    <property type="match status" value="1"/>
</dbReference>
<dbReference type="PROSITE" id="PS50982">
    <property type="entry name" value="MBD"/>
    <property type="match status" value="1"/>
</dbReference>
<evidence type="ECO:0000256" key="4">
    <source>
        <dbReference type="ARBA" id="ARBA00022771"/>
    </source>
</evidence>
<feature type="region of interest" description="Disordered" evidence="14">
    <location>
        <begin position="311"/>
        <end position="394"/>
    </location>
</feature>
<evidence type="ECO:0000259" key="16">
    <source>
        <dbReference type="PROSITE" id="PS50016"/>
    </source>
</evidence>
<dbReference type="InterPro" id="IPR001739">
    <property type="entry name" value="Methyl_CpG_DNA-bd"/>
</dbReference>
<evidence type="ECO:0000313" key="19">
    <source>
        <dbReference type="EMBL" id="CAF3813665.1"/>
    </source>
</evidence>